<name>A0ABX0TTV3_9SPHN</name>
<dbReference type="InterPro" id="IPR018762">
    <property type="entry name" value="ChpT_C"/>
</dbReference>
<comment type="caution">
    <text evidence="2">The sequence shown here is derived from an EMBL/GenBank/DDBJ whole genome shotgun (WGS) entry which is preliminary data.</text>
</comment>
<dbReference type="Proteomes" id="UP000727456">
    <property type="component" value="Unassembled WGS sequence"/>
</dbReference>
<evidence type="ECO:0000313" key="3">
    <source>
        <dbReference type="Proteomes" id="UP000727456"/>
    </source>
</evidence>
<dbReference type="InterPro" id="IPR036890">
    <property type="entry name" value="HATPase_C_sf"/>
</dbReference>
<dbReference type="EMBL" id="JAAOZC010000006">
    <property type="protein sequence ID" value="NIJ08886.1"/>
    <property type="molecule type" value="Genomic_DNA"/>
</dbReference>
<gene>
    <name evidence="2" type="ORF">FHS31_002510</name>
</gene>
<dbReference type="Gene3D" id="3.30.565.10">
    <property type="entry name" value="Histidine kinase-like ATPase, C-terminal domain"/>
    <property type="match status" value="1"/>
</dbReference>
<accession>A0ABX0TTV3</accession>
<sequence length="220" mass="22992">MLCDAEGVKALGDAQVKDEAIEFASLMCSRLCHDLLSPVGALNNGLELLADEDDPALRKEYLSLLADGARASAEKLKFFRLAFGAAGGFGDRIDAGEVRASLDSLAGMSGKVAFGWVADCTTLDRSATRIVLNLGLIALDALVRGGRLDVGLEGGEIVVRAEGARLVLDGEVRRVLAGEALPTTSRTIGAVLASTVAERDGRTLLLQEEDGVLLLGASRV</sequence>
<evidence type="ECO:0000259" key="1">
    <source>
        <dbReference type="Pfam" id="PF10090"/>
    </source>
</evidence>
<evidence type="ECO:0000313" key="2">
    <source>
        <dbReference type="EMBL" id="NIJ08886.1"/>
    </source>
</evidence>
<reference evidence="2 3" key="1">
    <citation type="submission" date="2020-03" db="EMBL/GenBank/DDBJ databases">
        <title>Genomic Encyclopedia of Type Strains, Phase III (KMG-III): the genomes of soil and plant-associated and newly described type strains.</title>
        <authorList>
            <person name="Whitman W."/>
        </authorList>
    </citation>
    <scope>NUCLEOTIDE SEQUENCE [LARGE SCALE GENOMIC DNA]</scope>
    <source>
        <strain evidence="2 3">CECT 8804</strain>
    </source>
</reference>
<dbReference type="Gene3D" id="1.10.287.130">
    <property type="match status" value="1"/>
</dbReference>
<feature type="domain" description="Histidine phosphotransferase ChpT C-terminal" evidence="1">
    <location>
        <begin position="96"/>
        <end position="209"/>
    </location>
</feature>
<keyword evidence="3" id="KW-1185">Reference proteome</keyword>
<organism evidence="2 3">
    <name type="scientific">Sphingomonas vulcanisoli</name>
    <dbReference type="NCBI Taxonomy" id="1658060"/>
    <lineage>
        <taxon>Bacteria</taxon>
        <taxon>Pseudomonadati</taxon>
        <taxon>Pseudomonadota</taxon>
        <taxon>Alphaproteobacteria</taxon>
        <taxon>Sphingomonadales</taxon>
        <taxon>Sphingomonadaceae</taxon>
        <taxon>Sphingomonas</taxon>
    </lineage>
</organism>
<dbReference type="Pfam" id="PF10090">
    <property type="entry name" value="HPTransfase"/>
    <property type="match status" value="1"/>
</dbReference>
<protein>
    <submittedName>
        <fullName evidence="2">Histidine phosphotransferase ChpT</fullName>
    </submittedName>
</protein>
<proteinExistence type="predicted"/>